<evidence type="ECO:0008006" key="3">
    <source>
        <dbReference type="Google" id="ProtNLM"/>
    </source>
</evidence>
<sequence>MFDLERFVEECCAAVEEDPTHKAVSELARRALADTSALIAALGEPEGPALKPLYVSDKLTILNTVWAPGLIVPPHNHNMWAMIGVYGGREDNIFWRRLPDEEGRIEAAGAKSLSTGDVAPLGADIIHSVSNPTSKFSGALHIYGGDFFEEERSEWDPEALDERPLDMDRIRAQFS</sequence>
<accession>A0A7C9IIM0</accession>
<dbReference type="AlphaFoldDB" id="A0A7C9IIM0"/>
<protein>
    <recommendedName>
        <fullName evidence="3">Metal-dependent enzyme (Double-stranded beta helix superfamily)</fullName>
    </recommendedName>
</protein>
<comment type="caution">
    <text evidence="1">The sequence shown here is derived from an EMBL/GenBank/DDBJ whole genome shotgun (WGS) entry which is preliminary data.</text>
</comment>
<dbReference type="RefSeq" id="WP_160764366.1">
    <property type="nucleotide sequence ID" value="NZ_WUPT01000002.1"/>
</dbReference>
<dbReference type="InterPro" id="IPR014710">
    <property type="entry name" value="RmlC-like_jellyroll"/>
</dbReference>
<name>A0A7C9IIM0_9RHOB</name>
<dbReference type="SUPFAM" id="SSF51182">
    <property type="entry name" value="RmlC-like cupins"/>
    <property type="match status" value="1"/>
</dbReference>
<reference evidence="1 2" key="2">
    <citation type="submission" date="2020-03" db="EMBL/GenBank/DDBJ databases">
        <title>Kangsaoukella pontilimi gen. nov., sp. nov., a new member of the family Rhodobacteraceae isolated from a tidal mudflat.</title>
        <authorList>
            <person name="Kim I.S."/>
        </authorList>
    </citation>
    <scope>NUCLEOTIDE SEQUENCE [LARGE SCALE GENOMIC DNA]</scope>
    <source>
        <strain evidence="1 2">GH1-50</strain>
    </source>
</reference>
<organism evidence="1 2">
    <name type="scientific">Kangsaoukella pontilimi</name>
    <dbReference type="NCBI Taxonomy" id="2691042"/>
    <lineage>
        <taxon>Bacteria</taxon>
        <taxon>Pseudomonadati</taxon>
        <taxon>Pseudomonadota</taxon>
        <taxon>Alphaproteobacteria</taxon>
        <taxon>Rhodobacterales</taxon>
        <taxon>Paracoccaceae</taxon>
        <taxon>Kangsaoukella</taxon>
    </lineage>
</organism>
<dbReference type="Gene3D" id="2.60.120.10">
    <property type="entry name" value="Jelly Rolls"/>
    <property type="match status" value="1"/>
</dbReference>
<dbReference type="EMBL" id="WUPT01000002">
    <property type="protein sequence ID" value="MXQ08442.1"/>
    <property type="molecule type" value="Genomic_DNA"/>
</dbReference>
<evidence type="ECO:0000313" key="1">
    <source>
        <dbReference type="EMBL" id="MXQ08442.1"/>
    </source>
</evidence>
<dbReference type="InterPro" id="IPR011051">
    <property type="entry name" value="RmlC_Cupin_sf"/>
</dbReference>
<reference evidence="1 2" key="1">
    <citation type="submission" date="2019-12" db="EMBL/GenBank/DDBJ databases">
        <authorList>
            <person name="Lee S.D."/>
        </authorList>
    </citation>
    <scope>NUCLEOTIDE SEQUENCE [LARGE SCALE GENOMIC DNA]</scope>
    <source>
        <strain evidence="1 2">GH1-50</strain>
    </source>
</reference>
<evidence type="ECO:0000313" key="2">
    <source>
        <dbReference type="Proteomes" id="UP000480350"/>
    </source>
</evidence>
<keyword evidence="2" id="KW-1185">Reference proteome</keyword>
<dbReference type="Proteomes" id="UP000480350">
    <property type="component" value="Unassembled WGS sequence"/>
</dbReference>
<proteinExistence type="predicted"/>
<gene>
    <name evidence="1" type="ORF">GQ651_11350</name>
</gene>